<comment type="caution">
    <text evidence="2">The sequence shown here is derived from an EMBL/GenBank/DDBJ whole genome shotgun (WGS) entry which is preliminary data.</text>
</comment>
<dbReference type="Pfam" id="PF00534">
    <property type="entry name" value="Glycos_transf_1"/>
    <property type="match status" value="1"/>
</dbReference>
<keyword evidence="2" id="KW-0808">Transferase</keyword>
<evidence type="ECO:0000313" key="3">
    <source>
        <dbReference type="Proteomes" id="UP000724657"/>
    </source>
</evidence>
<dbReference type="InterPro" id="IPR001296">
    <property type="entry name" value="Glyco_trans_1"/>
</dbReference>
<reference evidence="2" key="2">
    <citation type="submission" date="2021-04" db="EMBL/GenBank/DDBJ databases">
        <authorList>
            <person name="Gilroy R."/>
        </authorList>
    </citation>
    <scope>NUCLEOTIDE SEQUENCE</scope>
    <source>
        <strain evidence="2">A6-441</strain>
    </source>
</reference>
<proteinExistence type="predicted"/>
<accession>A0A9E2KXU3</accession>
<dbReference type="EMBL" id="JAHLFN010000026">
    <property type="protein sequence ID" value="MBU3842003.1"/>
    <property type="molecule type" value="Genomic_DNA"/>
</dbReference>
<feature type="domain" description="Glycosyl transferase family 1" evidence="1">
    <location>
        <begin position="194"/>
        <end position="313"/>
    </location>
</feature>
<dbReference type="Gene3D" id="3.40.50.2000">
    <property type="entry name" value="Glycogen Phosphorylase B"/>
    <property type="match status" value="2"/>
</dbReference>
<dbReference type="PANTHER" id="PTHR45947">
    <property type="entry name" value="SULFOQUINOVOSYL TRANSFERASE SQD2"/>
    <property type="match status" value="1"/>
</dbReference>
<dbReference type="Proteomes" id="UP000724657">
    <property type="component" value="Unassembled WGS sequence"/>
</dbReference>
<dbReference type="SUPFAM" id="SSF53756">
    <property type="entry name" value="UDP-Glycosyltransferase/glycogen phosphorylase"/>
    <property type="match status" value="1"/>
</dbReference>
<protein>
    <submittedName>
        <fullName evidence="2">Glycosyltransferase</fullName>
        <ecNumber evidence="2">2.4.-.-</ecNumber>
    </submittedName>
</protein>
<gene>
    <name evidence="2" type="ORF">IAA47_03305</name>
</gene>
<dbReference type="PANTHER" id="PTHR45947:SF3">
    <property type="entry name" value="SULFOQUINOVOSYL TRANSFERASE SQD2"/>
    <property type="match status" value="1"/>
</dbReference>
<sequence>MEKPIRVLQIGDWEFGKNGIATIAYNLFRNMNDENIIFDFLIQNEIEDDIYKKGIENKQGKIYELKIKTKGIRKKVDIFIKMINFFRKNKFEIVHIHESTAHMMLFYGIITKICGVKTIILHSHSSGFDSNYRMLKSMLHNFAKQCIPLITKNYIACSQIAAKWVYKEKYLPIVKIIHNGIEMDKFKFNMKIRNKVRKKFQIENNFIIGHVGRFSYQKNHEFLLELFIKIKKEKIESKLLLVGDGLLRSKIENKAKKNGILEDIIFVNKTNSIEQYYQAMDIFLLPSNFEGLAIVGIEAQVAGLSCLFSNNIPKEIEITELCQFLELDTAIWEHEVVNNHINLHKRKNYKIKKEYFQYKIENSARNLESYYMNLGEIK</sequence>
<dbReference type="AlphaFoldDB" id="A0A9E2KXU3"/>
<dbReference type="GO" id="GO:0016757">
    <property type="term" value="F:glycosyltransferase activity"/>
    <property type="evidence" value="ECO:0007669"/>
    <property type="project" value="UniProtKB-KW"/>
</dbReference>
<evidence type="ECO:0000259" key="1">
    <source>
        <dbReference type="Pfam" id="PF00534"/>
    </source>
</evidence>
<reference evidence="2" key="1">
    <citation type="journal article" date="2021" name="PeerJ">
        <title>Extensive microbial diversity within the chicken gut microbiome revealed by metagenomics and culture.</title>
        <authorList>
            <person name="Gilroy R."/>
            <person name="Ravi A."/>
            <person name="Getino M."/>
            <person name="Pursley I."/>
            <person name="Horton D.L."/>
            <person name="Alikhan N.F."/>
            <person name="Baker D."/>
            <person name="Gharbi K."/>
            <person name="Hall N."/>
            <person name="Watson M."/>
            <person name="Adriaenssens E.M."/>
            <person name="Foster-Nyarko E."/>
            <person name="Jarju S."/>
            <person name="Secka A."/>
            <person name="Antonio M."/>
            <person name="Oren A."/>
            <person name="Chaudhuri R.R."/>
            <person name="La Ragione R."/>
            <person name="Hildebrand F."/>
            <person name="Pallen M.J."/>
        </authorList>
    </citation>
    <scope>NUCLEOTIDE SEQUENCE</scope>
    <source>
        <strain evidence="2">A6-441</strain>
    </source>
</reference>
<dbReference type="EC" id="2.4.-.-" evidence="2"/>
<evidence type="ECO:0000313" key="2">
    <source>
        <dbReference type="EMBL" id="MBU3842003.1"/>
    </source>
</evidence>
<name>A0A9E2KXU3_9FUSO</name>
<organism evidence="2 3">
    <name type="scientific">Candidatus Fusobacterium pullicola</name>
    <dbReference type="NCBI Taxonomy" id="2838601"/>
    <lineage>
        <taxon>Bacteria</taxon>
        <taxon>Fusobacteriati</taxon>
        <taxon>Fusobacteriota</taxon>
        <taxon>Fusobacteriia</taxon>
        <taxon>Fusobacteriales</taxon>
        <taxon>Fusobacteriaceae</taxon>
        <taxon>Fusobacterium</taxon>
    </lineage>
</organism>
<dbReference type="InterPro" id="IPR050194">
    <property type="entry name" value="Glycosyltransferase_grp1"/>
</dbReference>
<keyword evidence="2" id="KW-0328">Glycosyltransferase</keyword>